<name>A0A285L8W4_9NOCA</name>
<feature type="transmembrane region" description="Helical" evidence="6">
    <location>
        <begin position="21"/>
        <end position="40"/>
    </location>
</feature>
<feature type="transmembrane region" description="Helical" evidence="6">
    <location>
        <begin position="98"/>
        <end position="121"/>
    </location>
</feature>
<comment type="similarity">
    <text evidence="6">Belongs to the inorganic phosphate transporter (PiT) (TC 2.A.20) family.</text>
</comment>
<gene>
    <name evidence="8" type="ORF">SAMN04244553_2984</name>
</gene>
<feature type="transmembrane region" description="Helical" evidence="6">
    <location>
        <begin position="357"/>
        <end position="376"/>
    </location>
</feature>
<dbReference type="InterPro" id="IPR001204">
    <property type="entry name" value="Phos_transporter"/>
</dbReference>
<keyword evidence="6" id="KW-0592">Phosphate transport</keyword>
<evidence type="ECO:0000256" key="6">
    <source>
        <dbReference type="RuleBase" id="RU363058"/>
    </source>
</evidence>
<feature type="region of interest" description="Disordered" evidence="7">
    <location>
        <begin position="384"/>
        <end position="445"/>
    </location>
</feature>
<dbReference type="GO" id="GO:0016020">
    <property type="term" value="C:membrane"/>
    <property type="evidence" value="ECO:0007669"/>
    <property type="project" value="UniProtKB-SubCell"/>
</dbReference>
<dbReference type="GO" id="GO:0035435">
    <property type="term" value="P:phosphate ion transmembrane transport"/>
    <property type="evidence" value="ECO:0007669"/>
    <property type="project" value="TreeGrafter"/>
</dbReference>
<reference evidence="8 9" key="1">
    <citation type="submission" date="2017-09" db="EMBL/GenBank/DDBJ databases">
        <authorList>
            <person name="Ehlers B."/>
            <person name="Leendertz F.H."/>
        </authorList>
    </citation>
    <scope>NUCLEOTIDE SEQUENCE [LARGE SCALE GENOMIC DNA]</scope>
    <source>
        <strain evidence="8 9">DSM 45537</strain>
    </source>
</reference>
<dbReference type="GO" id="GO:0005315">
    <property type="term" value="F:phosphate transmembrane transporter activity"/>
    <property type="evidence" value="ECO:0007669"/>
    <property type="project" value="InterPro"/>
</dbReference>
<dbReference type="STRING" id="1379680.GCA_001612615_05826"/>
<dbReference type="AlphaFoldDB" id="A0A285L8W4"/>
<organism evidence="8 9">
    <name type="scientific">Nocardia amikacinitolerans</name>
    <dbReference type="NCBI Taxonomy" id="756689"/>
    <lineage>
        <taxon>Bacteria</taxon>
        <taxon>Bacillati</taxon>
        <taxon>Actinomycetota</taxon>
        <taxon>Actinomycetes</taxon>
        <taxon>Mycobacteriales</taxon>
        <taxon>Nocardiaceae</taxon>
        <taxon>Nocardia</taxon>
    </lineage>
</organism>
<evidence type="ECO:0000256" key="7">
    <source>
        <dbReference type="SAM" id="MobiDB-lite"/>
    </source>
</evidence>
<dbReference type="Proteomes" id="UP000219565">
    <property type="component" value="Unassembled WGS sequence"/>
</dbReference>
<dbReference type="PANTHER" id="PTHR11101">
    <property type="entry name" value="PHOSPHATE TRANSPORTER"/>
    <property type="match status" value="1"/>
</dbReference>
<dbReference type="EMBL" id="OBEG01000002">
    <property type="protein sequence ID" value="SNY81390.1"/>
    <property type="molecule type" value="Genomic_DNA"/>
</dbReference>
<sequence>MVTAWQSAEAVPHTGGVTVELLVLLIVIVTALAFDFTNGFHDTANAMATSIATGALRPRVAVALSAVLNLIGAFLSVEVAATVAKGIVQLGAVDGHDLLIIVLAGLVGGILWNLLTWLFGLPSSSSHALFGGLIGATIASLGWGGVIWASGSDGVLTKIVLPAVLAPVVAALVSAIGTRAVYRITAKSNEGKVREGFRWGQIGSASLVSLAHGTNDAQKTMGVIFLALVAHGTLTKNDEMPLWVMAACAVAIAAGTYLGGWRIIRTLGKGLVEIDSPQGLAAESSSAAIILTSAHFGLPLSTTQTATGSILGSGLGKGAEVRWSVMGRMVVAWLLTLPMAGLAGALCWAVAHFIGGLPGVLVVFGILIVLSALMWLRSRRNPVDTTNVNEWPGDSDTPTAAPDVAKADHGPRSTDDPHGDAARGGDPRNAGPPAQAHPPTRSAQL</sequence>
<keyword evidence="2 6" id="KW-0813">Transport</keyword>
<feature type="compositionally biased region" description="Basic and acidic residues" evidence="7">
    <location>
        <begin position="405"/>
        <end position="426"/>
    </location>
</feature>
<keyword evidence="3 6" id="KW-0812">Transmembrane</keyword>
<keyword evidence="4 6" id="KW-1133">Transmembrane helix</keyword>
<evidence type="ECO:0000256" key="3">
    <source>
        <dbReference type="ARBA" id="ARBA00022692"/>
    </source>
</evidence>
<evidence type="ECO:0000256" key="5">
    <source>
        <dbReference type="ARBA" id="ARBA00023136"/>
    </source>
</evidence>
<accession>A0A285L8W4</accession>
<feature type="transmembrane region" description="Helical" evidence="6">
    <location>
        <begin position="60"/>
        <end position="83"/>
    </location>
</feature>
<evidence type="ECO:0000256" key="4">
    <source>
        <dbReference type="ARBA" id="ARBA00022989"/>
    </source>
</evidence>
<evidence type="ECO:0000256" key="1">
    <source>
        <dbReference type="ARBA" id="ARBA00004141"/>
    </source>
</evidence>
<comment type="subcellular location">
    <subcellularLocation>
        <location evidence="1 6">Membrane</location>
        <topology evidence="1 6">Multi-pass membrane protein</topology>
    </subcellularLocation>
</comment>
<evidence type="ECO:0000313" key="9">
    <source>
        <dbReference type="Proteomes" id="UP000219565"/>
    </source>
</evidence>
<feature type="transmembrane region" description="Helical" evidence="6">
    <location>
        <begin position="330"/>
        <end position="351"/>
    </location>
</feature>
<keyword evidence="5 6" id="KW-0472">Membrane</keyword>
<evidence type="ECO:0000313" key="8">
    <source>
        <dbReference type="EMBL" id="SNY81390.1"/>
    </source>
</evidence>
<proteinExistence type="inferred from homology"/>
<feature type="transmembrane region" description="Helical" evidence="6">
    <location>
        <begin position="240"/>
        <end position="259"/>
    </location>
</feature>
<feature type="transmembrane region" description="Helical" evidence="6">
    <location>
        <begin position="128"/>
        <end position="148"/>
    </location>
</feature>
<evidence type="ECO:0000256" key="2">
    <source>
        <dbReference type="ARBA" id="ARBA00022448"/>
    </source>
</evidence>
<dbReference type="Pfam" id="PF01384">
    <property type="entry name" value="PHO4"/>
    <property type="match status" value="1"/>
</dbReference>
<dbReference type="PANTHER" id="PTHR11101:SF54">
    <property type="entry name" value="LOW-AFFINITY INORGANIC PHOSPHATE TRANSPORTER-RELATED"/>
    <property type="match status" value="1"/>
</dbReference>
<protein>
    <recommendedName>
        <fullName evidence="6">Phosphate transporter</fullName>
    </recommendedName>
</protein>
<keyword evidence="9" id="KW-1185">Reference proteome</keyword>
<feature type="transmembrane region" description="Helical" evidence="6">
    <location>
        <begin position="160"/>
        <end position="182"/>
    </location>
</feature>